<dbReference type="RefSeq" id="WP_311368144.1">
    <property type="nucleotide sequence ID" value="NZ_JAVRHX010000001.1"/>
</dbReference>
<feature type="transmembrane region" description="Helical" evidence="7">
    <location>
        <begin position="228"/>
        <end position="255"/>
    </location>
</feature>
<proteinExistence type="inferred from homology"/>
<feature type="transmembrane region" description="Helical" evidence="7">
    <location>
        <begin position="402"/>
        <end position="421"/>
    </location>
</feature>
<feature type="transmembrane region" description="Helical" evidence="7">
    <location>
        <begin position="12"/>
        <end position="33"/>
    </location>
</feature>
<feature type="transmembrane region" description="Helical" evidence="7">
    <location>
        <begin position="514"/>
        <end position="533"/>
    </location>
</feature>
<dbReference type="Proteomes" id="UP001253545">
    <property type="component" value="Unassembled WGS sequence"/>
</dbReference>
<dbReference type="InterPro" id="IPR000515">
    <property type="entry name" value="MetI-like"/>
</dbReference>
<feature type="transmembrane region" description="Helical" evidence="7">
    <location>
        <begin position="138"/>
        <end position="157"/>
    </location>
</feature>
<gene>
    <name evidence="9" type="ORF">RM552_07530</name>
</gene>
<keyword evidence="6 7" id="KW-0472">Membrane</keyword>
<evidence type="ECO:0000256" key="1">
    <source>
        <dbReference type="ARBA" id="ARBA00004651"/>
    </source>
</evidence>
<dbReference type="EMBL" id="JAVRHX010000001">
    <property type="protein sequence ID" value="MDT0594684.1"/>
    <property type="molecule type" value="Genomic_DNA"/>
</dbReference>
<dbReference type="InterPro" id="IPR035906">
    <property type="entry name" value="MetI-like_sf"/>
</dbReference>
<dbReference type="PANTHER" id="PTHR30183:SF2">
    <property type="entry name" value="IRON UTILIZATION PROTEIN"/>
    <property type="match status" value="1"/>
</dbReference>
<evidence type="ECO:0000313" key="10">
    <source>
        <dbReference type="Proteomes" id="UP001253545"/>
    </source>
</evidence>
<sequence length="539" mass="59540">MIQRFSKLLVSTIFITGLFAVPLLVIFASVFYIDLQVWEHLVSTVLFDYISNSLILAFCVGIGTSLIGCYLAWLMVHYDFAGKSILRWLILLPLAMPAYIIAYTYTGVFDFASPLHESLRVWFGTQGNTRILPDIRNLGGAIAMMILVLYPYVYLLARTAFKEQSSQFSLVAQLAGMSKWRYIKTVALPLARPAILTGAALAMMEALADYGTVAYFGVNTFTTGIYRTWFGMGNALAASQLASLLCLFVFIFLWLEKNSRKHHSRFQARHNRTTEAKRKYGATSYGLFLVCLLPPLFGFVVPFIQLLYWVIEYANADAFDEYFPLLFTSIKLAGISVIVIVTAALIISYCKRQFASKSIQFASQFVGLGYALPGVVIAVGVVQVAGFSDKQLNILSNSLFDYQPGLLISGGITILVFAYAIRYLSVALHNTDTGLERIKPNLDEVAISLKAGRGRVLRTVHAPLISASLISACILVFVDVLKELPATLILRPFNVNTLAVKAYELASDERLIDAALPAVSIVFAGIIPVILLTKSLEKI</sequence>
<comment type="caution">
    <text evidence="9">The sequence shown here is derived from an EMBL/GenBank/DDBJ whole genome shotgun (WGS) entry which is preliminary data.</text>
</comment>
<protein>
    <submittedName>
        <fullName evidence="9">Iron ABC transporter permease</fullName>
    </submittedName>
</protein>
<feature type="transmembrane region" description="Helical" evidence="7">
    <location>
        <begin position="85"/>
        <end position="105"/>
    </location>
</feature>
<evidence type="ECO:0000259" key="8">
    <source>
        <dbReference type="PROSITE" id="PS50928"/>
    </source>
</evidence>
<feature type="transmembrane region" description="Helical" evidence="7">
    <location>
        <begin position="460"/>
        <end position="478"/>
    </location>
</feature>
<keyword evidence="5 7" id="KW-1133">Transmembrane helix</keyword>
<reference evidence="9 10" key="1">
    <citation type="submission" date="2023-09" db="EMBL/GenBank/DDBJ databases">
        <authorList>
            <person name="Rey-Velasco X."/>
        </authorList>
    </citation>
    <scope>NUCLEOTIDE SEQUENCE [LARGE SCALE GENOMIC DNA]</scope>
    <source>
        <strain evidence="9 10">P117</strain>
    </source>
</reference>
<evidence type="ECO:0000256" key="3">
    <source>
        <dbReference type="ARBA" id="ARBA00022475"/>
    </source>
</evidence>
<dbReference type="PANTHER" id="PTHR30183">
    <property type="entry name" value="MOLYBDENUM TRANSPORT SYSTEM PERMEASE PROTEIN MODB"/>
    <property type="match status" value="1"/>
</dbReference>
<evidence type="ECO:0000256" key="4">
    <source>
        <dbReference type="ARBA" id="ARBA00022692"/>
    </source>
</evidence>
<feature type="transmembrane region" description="Helical" evidence="7">
    <location>
        <begin position="287"/>
        <end position="311"/>
    </location>
</feature>
<organism evidence="9 10">
    <name type="scientific">Glaciecola petra</name>
    <dbReference type="NCBI Taxonomy" id="3075602"/>
    <lineage>
        <taxon>Bacteria</taxon>
        <taxon>Pseudomonadati</taxon>
        <taxon>Pseudomonadota</taxon>
        <taxon>Gammaproteobacteria</taxon>
        <taxon>Alteromonadales</taxon>
        <taxon>Alteromonadaceae</taxon>
        <taxon>Glaciecola</taxon>
    </lineage>
</organism>
<feature type="domain" description="ABC transmembrane type-1" evidence="8">
    <location>
        <begin position="50"/>
        <end position="253"/>
    </location>
</feature>
<name>A0ABU2ZQU4_9ALTE</name>
<feature type="domain" description="ABC transmembrane type-1" evidence="8">
    <location>
        <begin position="326"/>
        <end position="534"/>
    </location>
</feature>
<evidence type="ECO:0000256" key="2">
    <source>
        <dbReference type="ARBA" id="ARBA00022448"/>
    </source>
</evidence>
<comment type="subcellular location">
    <subcellularLocation>
        <location evidence="1 7">Cell membrane</location>
        <topology evidence="1 7">Multi-pass membrane protein</topology>
    </subcellularLocation>
</comment>
<evidence type="ECO:0000256" key="7">
    <source>
        <dbReference type="RuleBase" id="RU363032"/>
    </source>
</evidence>
<keyword evidence="4 7" id="KW-0812">Transmembrane</keyword>
<dbReference type="CDD" id="cd06261">
    <property type="entry name" value="TM_PBP2"/>
    <property type="match status" value="1"/>
</dbReference>
<dbReference type="Gene3D" id="1.10.3720.10">
    <property type="entry name" value="MetI-like"/>
    <property type="match status" value="2"/>
</dbReference>
<feature type="transmembrane region" description="Helical" evidence="7">
    <location>
        <begin position="323"/>
        <end position="349"/>
    </location>
</feature>
<feature type="transmembrane region" description="Helical" evidence="7">
    <location>
        <begin position="186"/>
        <end position="208"/>
    </location>
</feature>
<evidence type="ECO:0000256" key="6">
    <source>
        <dbReference type="ARBA" id="ARBA00023136"/>
    </source>
</evidence>
<comment type="similarity">
    <text evidence="7">Belongs to the binding-protein-dependent transport system permease family.</text>
</comment>
<evidence type="ECO:0000313" key="9">
    <source>
        <dbReference type="EMBL" id="MDT0594684.1"/>
    </source>
</evidence>
<keyword evidence="2 7" id="KW-0813">Transport</keyword>
<accession>A0ABU2ZQU4</accession>
<feature type="transmembrane region" description="Helical" evidence="7">
    <location>
        <begin position="361"/>
        <end position="382"/>
    </location>
</feature>
<keyword evidence="10" id="KW-1185">Reference proteome</keyword>
<keyword evidence="3" id="KW-1003">Cell membrane</keyword>
<dbReference type="SUPFAM" id="SSF161098">
    <property type="entry name" value="MetI-like"/>
    <property type="match status" value="2"/>
</dbReference>
<feature type="transmembrane region" description="Helical" evidence="7">
    <location>
        <begin position="53"/>
        <end position="73"/>
    </location>
</feature>
<evidence type="ECO:0000256" key="5">
    <source>
        <dbReference type="ARBA" id="ARBA00022989"/>
    </source>
</evidence>
<dbReference type="Pfam" id="PF00528">
    <property type="entry name" value="BPD_transp_1"/>
    <property type="match status" value="1"/>
</dbReference>
<dbReference type="PROSITE" id="PS50928">
    <property type="entry name" value="ABC_TM1"/>
    <property type="match status" value="2"/>
</dbReference>